<protein>
    <submittedName>
        <fullName evidence="1">Uncharacterized protein</fullName>
    </submittedName>
</protein>
<evidence type="ECO:0000313" key="1">
    <source>
        <dbReference type="EMBL" id="KAL3806164.1"/>
    </source>
</evidence>
<keyword evidence="2" id="KW-1185">Reference proteome</keyword>
<evidence type="ECO:0000313" key="2">
    <source>
        <dbReference type="Proteomes" id="UP001530377"/>
    </source>
</evidence>
<gene>
    <name evidence="1" type="ORF">ACHAXA_004493</name>
</gene>
<comment type="caution">
    <text evidence="1">The sequence shown here is derived from an EMBL/GenBank/DDBJ whole genome shotgun (WGS) entry which is preliminary data.</text>
</comment>
<sequence length="60" mass="6236">MSDSLSSWMQLGDDIDGQAAMDNAGYAVSLSADGSKVAIGSPWNSDSGINSGHVRVFVME</sequence>
<dbReference type="EMBL" id="JALLPB020000875">
    <property type="protein sequence ID" value="KAL3806164.1"/>
    <property type="molecule type" value="Genomic_DNA"/>
</dbReference>
<proteinExistence type="predicted"/>
<dbReference type="Proteomes" id="UP001530377">
    <property type="component" value="Unassembled WGS sequence"/>
</dbReference>
<reference evidence="1 2" key="1">
    <citation type="submission" date="2024-10" db="EMBL/GenBank/DDBJ databases">
        <title>Updated reference genomes for cyclostephanoid diatoms.</title>
        <authorList>
            <person name="Roberts W.R."/>
            <person name="Alverson A.J."/>
        </authorList>
    </citation>
    <scope>NUCLEOTIDE SEQUENCE [LARGE SCALE GENOMIC DNA]</scope>
    <source>
        <strain evidence="1 2">AJA228-03</strain>
    </source>
</reference>
<dbReference type="AlphaFoldDB" id="A0ABD3R0X4"/>
<name>A0ABD3R0X4_9STRA</name>
<accession>A0ABD3R0X4</accession>
<organism evidence="1 2">
    <name type="scientific">Cyclostephanos tholiformis</name>
    <dbReference type="NCBI Taxonomy" id="382380"/>
    <lineage>
        <taxon>Eukaryota</taxon>
        <taxon>Sar</taxon>
        <taxon>Stramenopiles</taxon>
        <taxon>Ochrophyta</taxon>
        <taxon>Bacillariophyta</taxon>
        <taxon>Coscinodiscophyceae</taxon>
        <taxon>Thalassiosirophycidae</taxon>
        <taxon>Stephanodiscales</taxon>
        <taxon>Stephanodiscaceae</taxon>
        <taxon>Cyclostephanos</taxon>
    </lineage>
</organism>